<comment type="caution">
    <text evidence="1">The sequence shown here is derived from an EMBL/GenBank/DDBJ whole genome shotgun (WGS) entry which is preliminary data.</text>
</comment>
<sequence length="52" mass="6348">MDDEIVIRVVNELHVMNFLKFMELQSIKDFKASTIKKLYNEYIDLKEIIWKD</sequence>
<dbReference type="AlphaFoldDB" id="A0A0F9MTB3"/>
<accession>A0A0F9MTB3</accession>
<reference evidence="1" key="1">
    <citation type="journal article" date="2015" name="Nature">
        <title>Complex archaea that bridge the gap between prokaryotes and eukaryotes.</title>
        <authorList>
            <person name="Spang A."/>
            <person name="Saw J.H."/>
            <person name="Jorgensen S.L."/>
            <person name="Zaremba-Niedzwiedzka K."/>
            <person name="Martijn J."/>
            <person name="Lind A.E."/>
            <person name="van Eijk R."/>
            <person name="Schleper C."/>
            <person name="Guy L."/>
            <person name="Ettema T.J."/>
        </authorList>
    </citation>
    <scope>NUCLEOTIDE SEQUENCE</scope>
</reference>
<proteinExistence type="predicted"/>
<dbReference type="EMBL" id="LAZR01005127">
    <property type="protein sequence ID" value="KKN02622.1"/>
    <property type="molecule type" value="Genomic_DNA"/>
</dbReference>
<gene>
    <name evidence="1" type="ORF">LCGC14_1115720</name>
</gene>
<protein>
    <submittedName>
        <fullName evidence="1">Uncharacterized protein</fullName>
    </submittedName>
</protein>
<name>A0A0F9MTB3_9ZZZZ</name>
<evidence type="ECO:0000313" key="1">
    <source>
        <dbReference type="EMBL" id="KKN02622.1"/>
    </source>
</evidence>
<organism evidence="1">
    <name type="scientific">marine sediment metagenome</name>
    <dbReference type="NCBI Taxonomy" id="412755"/>
    <lineage>
        <taxon>unclassified sequences</taxon>
        <taxon>metagenomes</taxon>
        <taxon>ecological metagenomes</taxon>
    </lineage>
</organism>